<dbReference type="AlphaFoldDB" id="A0A8X7QT85"/>
<feature type="region of interest" description="Disordered" evidence="1">
    <location>
        <begin position="550"/>
        <end position="570"/>
    </location>
</feature>
<evidence type="ECO:0000256" key="1">
    <source>
        <dbReference type="SAM" id="MobiDB-lite"/>
    </source>
</evidence>
<evidence type="ECO:0000313" key="5">
    <source>
        <dbReference type="Proteomes" id="UP000886595"/>
    </source>
</evidence>
<feature type="domain" description="DUF4283" evidence="3">
    <location>
        <begin position="165"/>
        <end position="246"/>
    </location>
</feature>
<dbReference type="EMBL" id="JAAMPC010000012">
    <property type="protein sequence ID" value="KAG2276143.1"/>
    <property type="molecule type" value="Genomic_DNA"/>
</dbReference>
<dbReference type="Pfam" id="PF14111">
    <property type="entry name" value="DUF4283"/>
    <property type="match status" value="1"/>
</dbReference>
<dbReference type="InterPro" id="IPR005135">
    <property type="entry name" value="Endo/exonuclease/phosphatase"/>
</dbReference>
<dbReference type="InterPro" id="IPR025558">
    <property type="entry name" value="DUF4283"/>
</dbReference>
<evidence type="ECO:0008006" key="6">
    <source>
        <dbReference type="Google" id="ProtNLM"/>
    </source>
</evidence>
<accession>A0A8X7QT85</accession>
<feature type="domain" description="Endonuclease/exonuclease/phosphatase" evidence="2">
    <location>
        <begin position="598"/>
        <end position="793"/>
    </location>
</feature>
<dbReference type="InterPro" id="IPR036691">
    <property type="entry name" value="Endo/exonu/phosph_ase_sf"/>
</dbReference>
<dbReference type="OrthoDB" id="1749972at2759"/>
<dbReference type="Pfam" id="PF03372">
    <property type="entry name" value="Exo_endo_phos"/>
    <property type="match status" value="1"/>
</dbReference>
<organism evidence="4 5">
    <name type="scientific">Brassica carinata</name>
    <name type="common">Ethiopian mustard</name>
    <name type="synonym">Abyssinian cabbage</name>
    <dbReference type="NCBI Taxonomy" id="52824"/>
    <lineage>
        <taxon>Eukaryota</taxon>
        <taxon>Viridiplantae</taxon>
        <taxon>Streptophyta</taxon>
        <taxon>Embryophyta</taxon>
        <taxon>Tracheophyta</taxon>
        <taxon>Spermatophyta</taxon>
        <taxon>Magnoliopsida</taxon>
        <taxon>eudicotyledons</taxon>
        <taxon>Gunneridae</taxon>
        <taxon>Pentapetalae</taxon>
        <taxon>rosids</taxon>
        <taxon>malvids</taxon>
        <taxon>Brassicales</taxon>
        <taxon>Brassicaceae</taxon>
        <taxon>Brassiceae</taxon>
        <taxon>Brassica</taxon>
    </lineage>
</organism>
<dbReference type="InterPro" id="IPR040256">
    <property type="entry name" value="At4g02000-like"/>
</dbReference>
<sequence>MSGSPEPPLVPPMPPDLLFLDPSPSVMVVSPSSKVASPLVSDVVMKESVFTPHAEIFSGSETVPGKTSSFKEPVLPKTALPTHLKSVEATLSKILPSSVTFGTVPKVVNSSEHSHASAAPTFSWAERSKAAAKFPKSSVPVTLTKEGIPRLKVPNVVFERGAKFHSDNIVGIFYGNAPSYGKIWGVLNYLWGKDRRVTIHNLTANAYLFHIPSASLRQKVLQHELWRVGDSPFFVAEWKASFAFDPPSLEKAPIWVKISNVPFDLLTDDGLSIISEPIGVIVDAKPFTSVSEADIKVVVDLLQPLLKTVEVEREDGGIQVISVTYPWLPPLCPVCNELGHKVQLCPVAQKASGDKGKAPMDSNKSSFKQKKQTSATYIPKKKGGKSVESAGDAVLNINSKISVDENRTRSLDLPSSSHTYVGVCRGDTVTTNSSLPLVPATSQQVVSDKANGKASVSSQNLELMEVANQNVEKTVVEERPFTTVSNAVRTRELVSRAKTADLVISANPFAALSSDQISNPDQVSSDETSDDQECLVVSNFIRSNDFYLASPSSSSGSKYQKNKKRKLAKRSPVSGINDISKHSPLVSWINLRKLSFGALLETHIREANISTVLASLGSDWRLVSNYQYSDLGKIWFIYKDPIRVQVLYSDVQSITLQIFDDTGISFFFTAVYASNELDDRKNLWTTLKDTEISFRLDEKPWLVCGDFNEIIDPRESSNTSLISSTAPMREFAAALSSMRLFDLSYQGPPFTWSNHRPSDPLGKRLDRCLINDQWHTVFLSSHCTFEPPEFSDHTPCHIRLLSSKPSFGSKPFMFQSFIANLPSFVPTIQSIWEGFLSRKNNLSTLSFRLKGLKRPIKTLAKDNLSNIERRVLEAKDSLISIQQRSRIKWLQLGDLNTAFFHRITLLEMRLISSFSSSLCCGDERPIHYVE</sequence>
<protein>
    <recommendedName>
        <fullName evidence="6">DUF4283 domain-containing protein</fullName>
    </recommendedName>
</protein>
<evidence type="ECO:0000313" key="4">
    <source>
        <dbReference type="EMBL" id="KAG2276143.1"/>
    </source>
</evidence>
<name>A0A8X7QT85_BRACI</name>
<dbReference type="PANTHER" id="PTHR31286:SF159">
    <property type="entry name" value="DUF4283 DOMAIN-CONTAINING PROTEIN"/>
    <property type="match status" value="1"/>
</dbReference>
<comment type="caution">
    <text evidence="4">The sequence shown here is derived from an EMBL/GenBank/DDBJ whole genome shotgun (WGS) entry which is preliminary data.</text>
</comment>
<dbReference type="SUPFAM" id="SSF56219">
    <property type="entry name" value="DNase I-like"/>
    <property type="match status" value="1"/>
</dbReference>
<feature type="region of interest" description="Disordered" evidence="1">
    <location>
        <begin position="351"/>
        <end position="383"/>
    </location>
</feature>
<feature type="compositionally biased region" description="Polar residues" evidence="1">
    <location>
        <begin position="362"/>
        <end position="376"/>
    </location>
</feature>
<evidence type="ECO:0000259" key="3">
    <source>
        <dbReference type="Pfam" id="PF14111"/>
    </source>
</evidence>
<dbReference type="PANTHER" id="PTHR31286">
    <property type="entry name" value="GLYCINE-RICH CELL WALL STRUCTURAL PROTEIN 1.8-LIKE"/>
    <property type="match status" value="1"/>
</dbReference>
<proteinExistence type="predicted"/>
<gene>
    <name evidence="4" type="ORF">Bca52824_058698</name>
</gene>
<feature type="compositionally biased region" description="Basic residues" evidence="1">
    <location>
        <begin position="560"/>
        <end position="569"/>
    </location>
</feature>
<reference evidence="4 5" key="1">
    <citation type="submission" date="2020-02" db="EMBL/GenBank/DDBJ databases">
        <authorList>
            <person name="Ma Q."/>
            <person name="Huang Y."/>
            <person name="Song X."/>
            <person name="Pei D."/>
        </authorList>
    </citation>
    <scope>NUCLEOTIDE SEQUENCE [LARGE SCALE GENOMIC DNA]</scope>
    <source>
        <strain evidence="4">Sxm20200214</strain>
        <tissue evidence="4">Leaf</tissue>
    </source>
</reference>
<keyword evidence="5" id="KW-1185">Reference proteome</keyword>
<evidence type="ECO:0000259" key="2">
    <source>
        <dbReference type="Pfam" id="PF03372"/>
    </source>
</evidence>
<dbReference type="GO" id="GO:0003824">
    <property type="term" value="F:catalytic activity"/>
    <property type="evidence" value="ECO:0007669"/>
    <property type="project" value="InterPro"/>
</dbReference>
<dbReference type="Proteomes" id="UP000886595">
    <property type="component" value="Unassembled WGS sequence"/>
</dbReference>
<dbReference type="Gene3D" id="3.60.10.10">
    <property type="entry name" value="Endonuclease/exonuclease/phosphatase"/>
    <property type="match status" value="1"/>
</dbReference>